<organism evidence="1 2">
    <name type="scientific">Larimichthys crocea</name>
    <name type="common">Large yellow croaker</name>
    <name type="synonym">Pseudosciaena crocea</name>
    <dbReference type="NCBI Taxonomy" id="215358"/>
    <lineage>
        <taxon>Eukaryota</taxon>
        <taxon>Metazoa</taxon>
        <taxon>Chordata</taxon>
        <taxon>Craniata</taxon>
        <taxon>Vertebrata</taxon>
        <taxon>Euteleostomi</taxon>
        <taxon>Actinopterygii</taxon>
        <taxon>Neopterygii</taxon>
        <taxon>Teleostei</taxon>
        <taxon>Neoteleostei</taxon>
        <taxon>Acanthomorphata</taxon>
        <taxon>Eupercaria</taxon>
        <taxon>Sciaenidae</taxon>
        <taxon>Larimichthys</taxon>
    </lineage>
</organism>
<gene>
    <name evidence="1" type="ORF">E3U43_014703</name>
</gene>
<keyword evidence="2" id="KW-1185">Reference proteome</keyword>
<evidence type="ECO:0000313" key="2">
    <source>
        <dbReference type="Proteomes" id="UP000793456"/>
    </source>
</evidence>
<feature type="non-terminal residue" evidence="1">
    <location>
        <position position="1"/>
    </location>
</feature>
<protein>
    <submittedName>
        <fullName evidence="1">Uncharacterized protein</fullName>
    </submittedName>
</protein>
<evidence type="ECO:0000313" key="1">
    <source>
        <dbReference type="EMBL" id="TMS09156.1"/>
    </source>
</evidence>
<dbReference type="EMBL" id="CM011689">
    <property type="protein sequence ID" value="TMS09156.1"/>
    <property type="molecule type" value="Genomic_DNA"/>
</dbReference>
<proteinExistence type="predicted"/>
<name>A0ACD3QPF3_LARCR</name>
<dbReference type="Proteomes" id="UP000793456">
    <property type="component" value="Chromosome XVI"/>
</dbReference>
<accession>A0ACD3QPF3</accession>
<sequence>VKYKSNQNQKPEGSSDLPNLLQLEHVLHASKLQSNLRYCWDSKLMRGLMSSVAETPEIVLARENAKKISDTPVTDSQSTPLRFF</sequence>
<reference evidence="1" key="1">
    <citation type="submission" date="2018-11" db="EMBL/GenBank/DDBJ databases">
        <title>The sequence and de novo assembly of Larimichthys crocea genome using PacBio and Hi-C technologies.</title>
        <authorList>
            <person name="Xu P."/>
            <person name="Chen B."/>
            <person name="Zhou Z."/>
            <person name="Ke Q."/>
            <person name="Wu Y."/>
            <person name="Bai H."/>
            <person name="Pu F."/>
        </authorList>
    </citation>
    <scope>NUCLEOTIDE SEQUENCE</scope>
    <source>
        <tissue evidence="1">Muscle</tissue>
    </source>
</reference>
<comment type="caution">
    <text evidence="1">The sequence shown here is derived from an EMBL/GenBank/DDBJ whole genome shotgun (WGS) entry which is preliminary data.</text>
</comment>